<organism evidence="1 2">
    <name type="scientific">Oleispira antarctica</name>
    <dbReference type="NCBI Taxonomy" id="188908"/>
    <lineage>
        <taxon>Bacteria</taxon>
        <taxon>Pseudomonadati</taxon>
        <taxon>Pseudomonadota</taxon>
        <taxon>Gammaproteobacteria</taxon>
        <taxon>Oceanospirillales</taxon>
        <taxon>Oceanospirillaceae</taxon>
        <taxon>Oleispira</taxon>
    </lineage>
</organism>
<dbReference type="EMBL" id="MABE01000014">
    <property type="protein sequence ID" value="OUS41572.1"/>
    <property type="molecule type" value="Genomic_DNA"/>
</dbReference>
<name>A0A1Y5I323_OLEAN</name>
<evidence type="ECO:0000313" key="2">
    <source>
        <dbReference type="Proteomes" id="UP000227088"/>
    </source>
</evidence>
<proteinExistence type="predicted"/>
<protein>
    <submittedName>
        <fullName evidence="1">Uncharacterized protein</fullName>
    </submittedName>
</protein>
<evidence type="ECO:0000313" key="1">
    <source>
        <dbReference type="EMBL" id="OUS41572.1"/>
    </source>
</evidence>
<dbReference type="Proteomes" id="UP000227088">
    <property type="component" value="Unassembled WGS sequence"/>
</dbReference>
<reference evidence="2" key="1">
    <citation type="journal article" date="2017" name="Proc. Natl. Acad. Sci. U.S.A.">
        <title>Simulation of Deepwater Horizon oil plume reveals substrate specialization within a complex community of hydrocarbon degraders.</title>
        <authorList>
            <person name="Hu P."/>
            <person name="Dubinsky E.A."/>
            <person name="Probst A.J."/>
            <person name="Wang J."/>
            <person name="Sieber C.M.K."/>
            <person name="Tom L.M."/>
            <person name="Gardinali P."/>
            <person name="Banfield J.F."/>
            <person name="Atlas R.M."/>
            <person name="Andersen G.L."/>
        </authorList>
    </citation>
    <scope>NUCLEOTIDE SEQUENCE [LARGE SCALE GENOMIC DNA]</scope>
</reference>
<sequence length="243" mass="27656">MQLLFAFIVLSTITISALLLIMLSKNSRSGKVRNIALQHDWQYEEFVNFSDDIKIANFGLLNYSQNVIFRHFISGDIDGHSFSFFDCRAIEPSGIHNSSLILFHLKLQSKYQALHASITPTNSGRLMNDAMQSPLDKNYLARLRRMQKISLLAPHYAFENHQLHANNPSLLEQFLQQHLEESAKDANLSAWFLAHPHLHIEISNGMLLAYQPNRLLDEESIIPAINAVNDISKTLSNTDSIEQ</sequence>
<comment type="caution">
    <text evidence="1">The sequence shown here is derived from an EMBL/GenBank/DDBJ whole genome shotgun (WGS) entry which is preliminary data.</text>
</comment>
<gene>
    <name evidence="1" type="ORF">A9R00_00240</name>
</gene>
<accession>A0A1Y5I323</accession>
<dbReference type="AlphaFoldDB" id="A0A1Y5I323"/>